<organism evidence="1">
    <name type="scientific">Anopheles triannulatus</name>
    <dbReference type="NCBI Taxonomy" id="58253"/>
    <lineage>
        <taxon>Eukaryota</taxon>
        <taxon>Metazoa</taxon>
        <taxon>Ecdysozoa</taxon>
        <taxon>Arthropoda</taxon>
        <taxon>Hexapoda</taxon>
        <taxon>Insecta</taxon>
        <taxon>Pterygota</taxon>
        <taxon>Neoptera</taxon>
        <taxon>Endopterygota</taxon>
        <taxon>Diptera</taxon>
        <taxon>Nematocera</taxon>
        <taxon>Culicoidea</taxon>
        <taxon>Culicidae</taxon>
        <taxon>Anophelinae</taxon>
        <taxon>Anopheles</taxon>
    </lineage>
</organism>
<name>A0A2M4B254_9DIPT</name>
<sequence>MLFLLFGKAAYYFMFQLNIQFDVAAIPLEVVKPVVRLCVGNRNPIVCMYVCVYIARWCMCVSMWSLCLFRRLDAMFNVPSPQSTARHVCARTNNIFIVGSLFTSLRAILSR</sequence>
<dbReference type="AlphaFoldDB" id="A0A2M4B254"/>
<dbReference type="EMBL" id="GGFK01013812">
    <property type="protein sequence ID" value="MBW47133.1"/>
    <property type="molecule type" value="Transcribed_RNA"/>
</dbReference>
<protein>
    <submittedName>
        <fullName evidence="1">Putative secreted protein</fullName>
    </submittedName>
</protein>
<proteinExistence type="predicted"/>
<reference evidence="1" key="1">
    <citation type="submission" date="2018-01" db="EMBL/GenBank/DDBJ databases">
        <title>An insight into the sialome of Amazonian anophelines.</title>
        <authorList>
            <person name="Ribeiro J.M."/>
            <person name="Scarpassa V."/>
            <person name="Calvo E."/>
        </authorList>
    </citation>
    <scope>NUCLEOTIDE SEQUENCE</scope>
    <source>
        <tissue evidence="1">Salivary glands</tissue>
    </source>
</reference>
<evidence type="ECO:0000313" key="1">
    <source>
        <dbReference type="EMBL" id="MBW47133.1"/>
    </source>
</evidence>
<accession>A0A2M4B254</accession>